<dbReference type="EMBL" id="JAJVCY010000018">
    <property type="protein sequence ID" value="MCV3288896.1"/>
    <property type="molecule type" value="Genomic_DNA"/>
</dbReference>
<feature type="transmembrane region" description="Helical" evidence="1">
    <location>
        <begin position="21"/>
        <end position="44"/>
    </location>
</feature>
<keyword evidence="1" id="KW-1133">Transmembrane helix</keyword>
<gene>
    <name evidence="2" type="ORF">LZT28_11610</name>
</gene>
<evidence type="ECO:0000313" key="3">
    <source>
        <dbReference type="Proteomes" id="UP001208651"/>
    </source>
</evidence>
<protein>
    <submittedName>
        <fullName evidence="2">Uncharacterized protein</fullName>
    </submittedName>
</protein>
<comment type="caution">
    <text evidence="2">The sequence shown here is derived from an EMBL/GenBank/DDBJ whole genome shotgun (WGS) entry which is preliminary data.</text>
</comment>
<keyword evidence="1" id="KW-0812">Transmembrane</keyword>
<dbReference type="Proteomes" id="UP001208651">
    <property type="component" value="Unassembled WGS sequence"/>
</dbReference>
<keyword evidence="1" id="KW-0472">Membrane</keyword>
<reference evidence="2" key="1">
    <citation type="submission" date="2022-01" db="EMBL/GenBank/DDBJ databases">
        <title>Comparison of Fish pathogen Aeromonas spp.</title>
        <authorList>
            <person name="Dubey S."/>
            <person name="Sorum H."/>
            <person name="Munangandu H.M."/>
        </authorList>
    </citation>
    <scope>NUCLEOTIDE SEQUENCE</scope>
    <source>
        <strain evidence="2">SD/21-15</strain>
    </source>
</reference>
<dbReference type="AlphaFoldDB" id="A0AAW5RJG3"/>
<name>A0AAW5RJG3_AERME</name>
<accession>A0AAW5RJG3</accession>
<sequence>MTNLSKWMSEREVPMVLPVILGLPLPSILIFGCWLPNAISVIYGLPHLSILVSGSGLPHEVTLLYTRFCIALVCHMWLVSRWYKRFKIETFANPTSLLRGPLTLMIKGIPADFFDRFNDEMYIAHSNFSKNNYCLDLHNPHVINIVVPARHRYLKRALATHAMTHGCKIRFMDGPIFEVLGQTTMLERKTDAQGACSAQ</sequence>
<evidence type="ECO:0000313" key="2">
    <source>
        <dbReference type="EMBL" id="MCV3288896.1"/>
    </source>
</evidence>
<proteinExistence type="predicted"/>
<evidence type="ECO:0000256" key="1">
    <source>
        <dbReference type="SAM" id="Phobius"/>
    </source>
</evidence>
<dbReference type="PROSITE" id="PS51257">
    <property type="entry name" value="PROKAR_LIPOPROTEIN"/>
    <property type="match status" value="1"/>
</dbReference>
<organism evidence="2 3">
    <name type="scientific">Aeromonas media</name>
    <dbReference type="NCBI Taxonomy" id="651"/>
    <lineage>
        <taxon>Bacteria</taxon>
        <taxon>Pseudomonadati</taxon>
        <taxon>Pseudomonadota</taxon>
        <taxon>Gammaproteobacteria</taxon>
        <taxon>Aeromonadales</taxon>
        <taxon>Aeromonadaceae</taxon>
        <taxon>Aeromonas</taxon>
    </lineage>
</organism>
<dbReference type="RefSeq" id="WP_263685311.1">
    <property type="nucleotide sequence ID" value="NZ_JAJVCY010000018.1"/>
</dbReference>
<feature type="transmembrane region" description="Helical" evidence="1">
    <location>
        <begin position="64"/>
        <end position="83"/>
    </location>
</feature>